<feature type="region of interest" description="Disordered" evidence="1">
    <location>
        <begin position="1695"/>
        <end position="1745"/>
    </location>
</feature>
<reference evidence="2" key="1">
    <citation type="journal article" date="2021" name="J Fungi (Basel)">
        <title>A New Double-Stranded RNA Mycovirus in Cryphonectria naterciae Is Able to Cross the Species Barrier and Is Deleterious to a New Host.</title>
        <authorList>
            <person name="Cornejo C."/>
            <person name="Hisano S."/>
            <person name="Braganca H."/>
            <person name="Suzuki N."/>
            <person name="Rigling D."/>
        </authorList>
    </citation>
    <scope>NUCLEOTIDE SEQUENCE</scope>
    <source>
        <strain evidence="2">M10544</strain>
    </source>
</reference>
<dbReference type="Proteomes" id="UP001256473">
    <property type="component" value="Segment"/>
</dbReference>
<dbReference type="EMBL" id="MZ736512">
    <property type="protein sequence ID" value="UDM59940.1"/>
    <property type="molecule type" value="Genomic_RNA"/>
</dbReference>
<evidence type="ECO:0000313" key="3">
    <source>
        <dbReference type="Proteomes" id="UP001256473"/>
    </source>
</evidence>
<organism evidence="2 3">
    <name type="scientific">Cryphonectria naterciae fusagravirus 1</name>
    <dbReference type="NCBI Taxonomy" id="2885715"/>
    <lineage>
        <taxon>Viruses</taxon>
        <taxon>Riboviria</taxon>
        <taxon>Orthornavirae</taxon>
        <taxon>Duplornaviricota</taxon>
        <taxon>Chrymotiviricetes</taxon>
        <taxon>Ghabrivirales</taxon>
        <taxon>Alphatotivirineae</taxon>
        <taxon>Fusagraviridae</taxon>
        <taxon>Fusagravirus</taxon>
        <taxon>Fusagravirus jyukyu</taxon>
    </lineage>
</organism>
<feature type="compositionally biased region" description="Pro residues" evidence="1">
    <location>
        <begin position="1698"/>
        <end position="1708"/>
    </location>
</feature>
<sequence length="1770" mass="197003">MVDRLTGHVFLDRKPKQSVRHPRMMDSQQTLALNEAGSSASRSAVAQQTTIGRGCNLDSYFPASIRTHNFALAHGVKLSKSIAQWSLTSSTSGGRVPALPGVEHSCCAELECSANVCCGCTSTVERAERWSLPHPEGADGWVKSQAEEAPIRWNDCPPFRSMVMRADQSTGHPPVMDSYGYSALTEAGSSASRSAVAQQNTIGRDGNLDSHNIASVSTSGCPCGYKHGKDFECYALLANGVVPALTNYSPSPAIARTRQFKRAISFETDLTALVAAERSINLASQVKYEFNPACSCRINEVGSLVQGQCSVPHTLYQIPSLNRWCDGTTSAIAGGCYLALWSGWARPAVMRLLGRAPTAEAILHLLGNTHKCMRHDSWRFCAVRGGTEFVHILPDRFGVSGKTLLRAMPASSRVGFSECVVNTTHSASFTRYEQLSDSPFFSLLIRSLLISFVFSFVYGALDFGERILCKQIPKHFPTPRSLRKNGYCYLELFHPIWHPFVASLLGPKPPIRILRFLYVTLPFLFDFRVNFIVAKDMLDCDGRPVYHVFATTGGSEVGRTARGVLWALDADARLGQFTPSPEDQDTSSQLLAKSSVAVNAIAPLGGVRQVPTSLPIPQISPGFTRRWAPNIFPTSLTSQPLEWVRDAQGHLALSRESEFTYHYPEDSSLSRLPTRFSATLLSKWFFRREVDEAGCVTTAYNRRFEPDTPSRTTLDEFSAIGQVLDGNMSLDVLKDADAGGSFSRALGSRNQRLVPGWEAGVIPRWLQFRDFAIKAAARRAYKEFCFRVASRYTLATVASDVCSNVPEYERHVIDTTTDVQIIHINAEPIIAPPQPNQPPPIPQWGEAALWTPAMLQAVLDGRAQFIDGESYTREELAEIIACLAPSTHDNVPHLRRPVDPNDPDTKETMLPSCARYSYPNGVTHIIVHHGNAPLPSIQDQNWIAQHAFSFPSAMTLSTIIRSYSVRHSLEDLFVWAFEAVAYRSVGYTFADALGTNEPTATDDIIHASGVPDLFLPRNCTGFAYFDCFFVPVSTTPELESYLSAPTEVFVSSISLAAHFRAVSIAWGAKAGSLLGRVFNLAANQGNQFLRNHRTKWLRMFYGELNVWSALHANTMGFQYGFAPSPTTRRTESNMLPNWWRDYCTPTLVNHYLELWAMQVIPVFQVLPYYSREAKNSHVEWAPGTPDQTASLVSFNHDRKVRLAREVDVLEGHSWLGDGGAEYNSQFYYAQGNNGRFAYEGAQPKARFSFWQGSYARSFPVTPQAATPISLSNGRLNDPFADFILPGSFQSYRMLDDKIINWGVNEVSEHQLTNSEARRWWLASKGTAHVSLMVNYVSPISQHYELDDLADYSVTIWEKDGRFAALTFSNLNELLTKDNFNPTNIEESQKPFQTRFDSAPHRFEQLRPTRVTNNRSSHAKEARPALSSATDINRRIAELRRPQAGNITYETKYPLHADDLPKMNSYDVNVTKDGFEYPQNMAPNDLSFTPADRLKKIQEAQAHLDQQFQEYFAEQQQQQAINRTRLQANRVASPATTRPIAPVPRRKARLPSVINYPAPEPASYHKGRQSYVANKPLPPQPKPLVPNDAPAAGAQQAAIDLATLNARRGSLRPAVHTVQGRRSLSPRANYLQRRAHDTSVPDEPARLHHVRERPQSQPIVSDPSDRGAALKSLEWSNPKPFLPPHDKEWQLSQSIEDFPPLPEQRPPPLDSSDHLDTADTSRIRNQPGNSSSQVDLSQIDWNGGPDAVKASILDAFTTKASERVDMNNPKN</sequence>
<evidence type="ECO:0000313" key="2">
    <source>
        <dbReference type="EMBL" id="UDM59940.1"/>
    </source>
</evidence>
<protein>
    <submittedName>
        <fullName evidence="2">Structural/gag protein</fullName>
    </submittedName>
</protein>
<feature type="compositionally biased region" description="Polar residues" evidence="1">
    <location>
        <begin position="1722"/>
        <end position="1739"/>
    </location>
</feature>
<name>A0AAE8Y976_9VIRU</name>
<evidence type="ECO:0000256" key="1">
    <source>
        <dbReference type="SAM" id="MobiDB-lite"/>
    </source>
</evidence>
<feature type="compositionally biased region" description="Basic and acidic residues" evidence="1">
    <location>
        <begin position="1710"/>
        <end position="1721"/>
    </location>
</feature>
<keyword evidence="3" id="KW-1185">Reference proteome</keyword>
<proteinExistence type="predicted"/>
<feature type="region of interest" description="Disordered" evidence="1">
    <location>
        <begin position="1614"/>
        <end position="1665"/>
    </location>
</feature>
<feature type="compositionally biased region" description="Basic and acidic residues" evidence="1">
    <location>
        <begin position="1633"/>
        <end position="1645"/>
    </location>
</feature>
<accession>A0AAE8Y976</accession>